<dbReference type="GO" id="GO:0009306">
    <property type="term" value="P:protein secretion"/>
    <property type="evidence" value="ECO:0007669"/>
    <property type="project" value="InterPro"/>
</dbReference>
<dbReference type="PANTHER" id="PTHR36985">
    <property type="entry name" value="TRANSLOCATION AND ASSEMBLY MODULE SUBUNIT TAMB"/>
    <property type="match status" value="1"/>
</dbReference>
<organism evidence="6 7">
    <name type="scientific">Myxococcus fulvus</name>
    <dbReference type="NCBI Taxonomy" id="33"/>
    <lineage>
        <taxon>Bacteria</taxon>
        <taxon>Pseudomonadati</taxon>
        <taxon>Myxococcota</taxon>
        <taxon>Myxococcia</taxon>
        <taxon>Myxococcales</taxon>
        <taxon>Cystobacterineae</taxon>
        <taxon>Myxococcaceae</taxon>
        <taxon>Myxococcus</taxon>
    </lineage>
</organism>
<dbReference type="RefSeq" id="WP_074950663.1">
    <property type="nucleotide sequence ID" value="NZ_BJXR01000016.1"/>
</dbReference>
<sequence length="1310" mass="141124">MATQSRNGALRALLLVLLVISGSVLALRMPATWEVACTVARRHLPDVLGLDVGIGRCELDPLGSRVLVHGFSLFQPGADTPLLAADLAEVQFGFLRPLSGRLTFASVRAVRPRLSLDVSQPRERPEPKSEGCFLDPLERVRVAKLDIVGAEVRVALPEGRRVEVADLDVRWAERWGVIELDVEARRGLVRLGPGGQELALQRLAIAGAVDPDEALLELERAEVSLDDISTTVSGRVDSLCQPHLALDAQIFLPLRTLSQAKLLPKPATGHLWSRVSIAGKPESPAVSLELSGNGLGYERFGPANISARLSYAGDEVRLEEVVVPVGMGRVRATGKLLLTPLLPLEVSLKTEDASLARILDKAGVKGSWVDFPASLEAQLSGNLLPRFSLSGPLDLRTGRFRLATRAYDAPASEGINILEFDKGRAQAQVRLQTDRVSFNHVQAEVGRSRVQADVGLLIGNGLALDIHGQGDVDLSDFGHIAGLKWAGRGNATYSITGPVSEVKVESGLSFRDFVFWGFNLGVLQGKLGYSDGVLAFPSFTGQKGRTQYYGKAAVGFGRLLNLKLEVNVPQGRTEDLVDVVAGLTPSLAVMQGTLGGTASGRVEVDSPIEKLEGLVAFDVKDTTYYGRRMGDGSARLRFVDGKAMVLERTELKGPLGRAWAEGTLLFAGGLDYRFGGDGLSLGETVGPELAGRMGLTGTMVMDGVVSGTSDIPVVDVTLKSPHIALDGRNLGAMDLTGRLVGKDLEVWGRPFQDANGRVKVKVQDTWPYDASLTLALPEIRTLLPAEPLWAGVSGAVSGSLTAKGPLMEPQAAQVRATVDRLVLSRDDVRAENTAPISLAFEKGRLEVQPFRFLGPYVDLNMGGWMTTRGGIGLTLRGGGDMRLLESMLPSMVERSTGRLTVDAEATGTLEAPSVVGSAELLDLRVAMRDLPINVRGMSGRVELTGQRVLVEHLRGLVNEGKVSARGDVRLSRFLPQRLGLTVQLDEVPYRLTEDLPATFSGLLQVVGPPKGFTVTGGIDIVKMRYQKALDVEALLKSMQKRAPVQAPSPSATLGEALKPWVIWDVNVHFGDVRVDNNLAKARMLGDVRLTGTDLRPGLLGRVELAEGSQAFFRNNPFTISQGQLEFQDANSLEPVFEVQAQTQVREFVVKLHAFGKPTDPQILLSSEPALVEGDIVSLLTLGFTSSDRDTAASAGAGLAAEALFNASGLDRQVQRFLPSNPVLRDLSLQISTTYNDATRQAEPTAQLESKFLSEQLKIGMTQPVSGRGTRARAEYRFDDRLSAQAQWDNENSEASFGNLGLELKLSWEVE</sequence>
<evidence type="ECO:0000256" key="4">
    <source>
        <dbReference type="ARBA" id="ARBA00023136"/>
    </source>
</evidence>
<comment type="subcellular location">
    <subcellularLocation>
        <location evidence="1">Membrane</location>
        <topology evidence="1">Single-pass membrane protein</topology>
    </subcellularLocation>
</comment>
<reference evidence="6 7" key="1">
    <citation type="submission" date="2019-07" db="EMBL/GenBank/DDBJ databases">
        <title>Whole genome shotgun sequence of Myxococcus fulvus NBRC 100333.</title>
        <authorList>
            <person name="Hosoyama A."/>
            <person name="Uohara A."/>
            <person name="Ohji S."/>
            <person name="Ichikawa N."/>
        </authorList>
    </citation>
    <scope>NUCLEOTIDE SEQUENCE [LARGE SCALE GENOMIC DNA]</scope>
    <source>
        <strain evidence="6 7">NBRC 100333</strain>
    </source>
</reference>
<evidence type="ECO:0000256" key="2">
    <source>
        <dbReference type="ARBA" id="ARBA00022692"/>
    </source>
</evidence>
<evidence type="ECO:0000313" key="7">
    <source>
        <dbReference type="Proteomes" id="UP000321514"/>
    </source>
</evidence>
<dbReference type="OrthoDB" id="5476011at2"/>
<evidence type="ECO:0000256" key="3">
    <source>
        <dbReference type="ARBA" id="ARBA00022989"/>
    </source>
</evidence>
<feature type="domain" description="Translocation and assembly module TamB C-terminal" evidence="5">
    <location>
        <begin position="955"/>
        <end position="1303"/>
    </location>
</feature>
<evidence type="ECO:0000256" key="1">
    <source>
        <dbReference type="ARBA" id="ARBA00004167"/>
    </source>
</evidence>
<evidence type="ECO:0000259" key="5">
    <source>
        <dbReference type="Pfam" id="PF04357"/>
    </source>
</evidence>
<dbReference type="PANTHER" id="PTHR36985:SF1">
    <property type="entry name" value="TRANSLOCATION AND ASSEMBLY MODULE SUBUNIT TAMB"/>
    <property type="match status" value="1"/>
</dbReference>
<gene>
    <name evidence="6" type="ORF">MFU01_14850</name>
</gene>
<protein>
    <recommendedName>
        <fullName evidence="5">Translocation and assembly module TamB C-terminal domain-containing protein</fullName>
    </recommendedName>
</protein>
<dbReference type="GO" id="GO:0097347">
    <property type="term" value="C:TAM protein secretion complex"/>
    <property type="evidence" value="ECO:0007669"/>
    <property type="project" value="TreeGrafter"/>
</dbReference>
<evidence type="ECO:0000313" key="6">
    <source>
        <dbReference type="EMBL" id="GEN06448.1"/>
    </source>
</evidence>
<dbReference type="Proteomes" id="UP000321514">
    <property type="component" value="Unassembled WGS sequence"/>
</dbReference>
<keyword evidence="3" id="KW-1133">Transmembrane helix</keyword>
<name>A0A511SZ46_MYXFU</name>
<dbReference type="STRING" id="1334629.MFUL124B02_33490"/>
<dbReference type="Pfam" id="PF04357">
    <property type="entry name" value="TamB"/>
    <property type="match status" value="1"/>
</dbReference>
<dbReference type="GO" id="GO:0005886">
    <property type="term" value="C:plasma membrane"/>
    <property type="evidence" value="ECO:0007669"/>
    <property type="project" value="InterPro"/>
</dbReference>
<dbReference type="InterPro" id="IPR007452">
    <property type="entry name" value="TamB_C"/>
</dbReference>
<keyword evidence="2" id="KW-0812">Transmembrane</keyword>
<dbReference type="EMBL" id="BJXR01000016">
    <property type="protein sequence ID" value="GEN06448.1"/>
    <property type="molecule type" value="Genomic_DNA"/>
</dbReference>
<accession>A0A511SZ46</accession>
<comment type="caution">
    <text evidence="6">The sequence shown here is derived from an EMBL/GenBank/DDBJ whole genome shotgun (WGS) entry which is preliminary data.</text>
</comment>
<proteinExistence type="predicted"/>
<keyword evidence="4" id="KW-0472">Membrane</keyword>